<dbReference type="InterPro" id="IPR011989">
    <property type="entry name" value="ARM-like"/>
</dbReference>
<organism evidence="4 5">
    <name type="scientific">Anas platyrhynchos platyrhynchos</name>
    <name type="common">Northern mallard</name>
    <dbReference type="NCBI Taxonomy" id="8840"/>
    <lineage>
        <taxon>Eukaryota</taxon>
        <taxon>Metazoa</taxon>
        <taxon>Chordata</taxon>
        <taxon>Craniata</taxon>
        <taxon>Vertebrata</taxon>
        <taxon>Euteleostomi</taxon>
        <taxon>Archelosauria</taxon>
        <taxon>Archosauria</taxon>
        <taxon>Dinosauria</taxon>
        <taxon>Saurischia</taxon>
        <taxon>Theropoda</taxon>
        <taxon>Coelurosauria</taxon>
        <taxon>Aves</taxon>
        <taxon>Neognathae</taxon>
        <taxon>Galloanserae</taxon>
        <taxon>Anseriformes</taxon>
        <taxon>Anatidae</taxon>
        <taxon>Anatinae</taxon>
        <taxon>Anas</taxon>
    </lineage>
</organism>
<reference evidence="4" key="3">
    <citation type="submission" date="2025-09" db="UniProtKB">
        <authorList>
            <consortium name="Ensembl"/>
        </authorList>
    </citation>
    <scope>IDENTIFICATION</scope>
</reference>
<dbReference type="Proteomes" id="UP000016666">
    <property type="component" value="Chromosome 7"/>
</dbReference>
<reference evidence="4 5" key="1">
    <citation type="submission" date="2017-10" db="EMBL/GenBank/DDBJ databases">
        <title>A new Pekin duck reference genome.</title>
        <authorList>
            <person name="Hou Z.-C."/>
            <person name="Zhou Z.-K."/>
            <person name="Zhu F."/>
            <person name="Hou S.-S."/>
        </authorList>
    </citation>
    <scope>NUCLEOTIDE SEQUENCE [LARGE SCALE GENOMIC DNA]</scope>
</reference>
<reference evidence="4" key="2">
    <citation type="submission" date="2025-08" db="UniProtKB">
        <authorList>
            <consortium name="Ensembl"/>
        </authorList>
    </citation>
    <scope>IDENTIFICATION</scope>
</reference>
<evidence type="ECO:0000256" key="1">
    <source>
        <dbReference type="ARBA" id="ARBA00022737"/>
    </source>
</evidence>
<dbReference type="GO" id="GO:0005737">
    <property type="term" value="C:cytoplasm"/>
    <property type="evidence" value="ECO:0007669"/>
    <property type="project" value="TreeGrafter"/>
</dbReference>
<dbReference type="AlphaFoldDB" id="A0A493T0Y5"/>
<name>A0A493T0Y5_ANAPP</name>
<dbReference type="GeneTree" id="ENSGT00940000160596"/>
<proteinExistence type="predicted"/>
<sequence length="780" mass="89017">MGHREAVRGWVVGGLEGLRRLKATSGQAGRKALRARLVGSHEGMGWQEGAEGRGRWQWVAGPFVSCHDVGCVQATGHGALCDLRDRNAAGSLVSPLFLEDEAGQVGKEWSCKESLQSHPIPAARVFGASWKRFPSLWWEPLRPDLSSMAGRDPSMPKLAWMEEEEAKVNAPPAQQPYELTEVQVLQAGWDQTEQEQQQHQEQEAIAVELDKRVLHSVIPPHHAPGILRSIYQWLVSNTEQSAQHRLDRSLLELAEEHPHDVVVTLLRCSPACDRAAVTMWRVMVVSSRTKKKVMAELCRVLKDWPFHRMSTSDGDNTDVFALAATRVLWELLRLANYPTEEEMSFPLPLMVLLFQIFASAQQTPEEVETFFRECQQEEGIATSPSRFTVLTLKALLCRVGYDMLVLELGKRNIWEMLLHTESHHWAVGLLARAMKHVSRRARRQILLYLETWLNNNEPRWKVPAMAFLVEMLACKDLKMQCLRVLQLFPRYLRSECTVMRQLVLKGLKTLSRRPYVVKKMEFLLPEIMGILPELEGDVAGNALFVLKNMLKEMTISKANSTALQLAERLPAFFDSESSSTQLQSIHFFRAVMSRLFAAREKEQLKTHVCQSMIPLFFHLHDENQQVAEAAEETLLDAAKFLQRSQLVDLLERKQTRRLGKYLLEDNSLDEHLRQSLPYLQSPQEPLRLEAVRFIGLVARRVRDWREEELLIIYEAIQGMMDDVSSSVSSLATETLFIIRASVRLPRSVPGLRGLSYRLWKAWKMKRSALSFLCCCCCAQG</sequence>
<dbReference type="Pfam" id="PF21047">
    <property type="entry name" value="HEAT_Maestro"/>
    <property type="match status" value="1"/>
</dbReference>
<dbReference type="InterPro" id="IPR045206">
    <property type="entry name" value="Maestro_heat-like_prot"/>
</dbReference>
<dbReference type="PANTHER" id="PTHR23120:SF42">
    <property type="entry name" value="MAESTRO HEAT-LIKE REPEAT FAMILY MEMBER 3"/>
    <property type="match status" value="1"/>
</dbReference>
<feature type="domain" description="Maestro-like HEAT-repeats" evidence="2">
    <location>
        <begin position="224"/>
        <end position="294"/>
    </location>
</feature>
<dbReference type="SUPFAM" id="SSF48371">
    <property type="entry name" value="ARM repeat"/>
    <property type="match status" value="1"/>
</dbReference>
<dbReference type="InterPro" id="IPR048465">
    <property type="entry name" value="Maestro-like_HEAT"/>
</dbReference>
<protein>
    <submittedName>
        <fullName evidence="4">Uncharacterized protein</fullName>
    </submittedName>
</protein>
<evidence type="ECO:0000313" key="4">
    <source>
        <dbReference type="Ensembl" id="ENSAPLP00000019481.1"/>
    </source>
</evidence>
<evidence type="ECO:0000313" key="5">
    <source>
        <dbReference type="Proteomes" id="UP000016666"/>
    </source>
</evidence>
<dbReference type="Ensembl" id="ENSAPLT00000048503.1">
    <property type="protein sequence ID" value="ENSAPLP00000019481.1"/>
    <property type="gene ID" value="ENSAPLG00000027125.1"/>
</dbReference>
<dbReference type="OMA" id="KERTIGM"/>
<dbReference type="PANTHER" id="PTHR23120">
    <property type="entry name" value="MAESTRO-RELATED HEAT DOMAIN-CONTAINING"/>
    <property type="match status" value="1"/>
</dbReference>
<keyword evidence="1" id="KW-0677">Repeat</keyword>
<keyword evidence="5" id="KW-1185">Reference proteome</keyword>
<evidence type="ECO:0000259" key="2">
    <source>
        <dbReference type="Pfam" id="PF21047"/>
    </source>
</evidence>
<dbReference type="InterPro" id="IPR016024">
    <property type="entry name" value="ARM-type_fold"/>
</dbReference>
<dbReference type="InterPro" id="IPR055406">
    <property type="entry name" value="HEAT_Maestro"/>
</dbReference>
<feature type="domain" description="Maestro/Maestro-like HEAT-repeats" evidence="3">
    <location>
        <begin position="490"/>
        <end position="735"/>
    </location>
</feature>
<evidence type="ECO:0000259" key="3">
    <source>
        <dbReference type="Pfam" id="PF23227"/>
    </source>
</evidence>
<accession>A0A493T0Y5</accession>
<dbReference type="Pfam" id="PF23227">
    <property type="entry name" value="HEAT_MROH2B_C"/>
    <property type="match status" value="1"/>
</dbReference>
<dbReference type="Gene3D" id="1.25.10.10">
    <property type="entry name" value="Leucine-rich Repeat Variant"/>
    <property type="match status" value="1"/>
</dbReference>